<evidence type="ECO:0000313" key="2">
    <source>
        <dbReference type="Proteomes" id="UP000518206"/>
    </source>
</evidence>
<dbReference type="AlphaFoldDB" id="A0A7W4UJZ9"/>
<reference evidence="1 2" key="2">
    <citation type="submission" date="2020-08" db="EMBL/GenBank/DDBJ databases">
        <authorList>
            <person name="Partida-Martinez L."/>
            <person name="Huntemann M."/>
            <person name="Clum A."/>
            <person name="Wang J."/>
            <person name="Palaniappan K."/>
            <person name="Ritter S."/>
            <person name="Chen I.-M."/>
            <person name="Stamatis D."/>
            <person name="Reddy T."/>
            <person name="O'Malley R."/>
            <person name="Daum C."/>
            <person name="Shapiro N."/>
            <person name="Ivanova N."/>
            <person name="Kyrpides N."/>
            <person name="Woyke T."/>
        </authorList>
    </citation>
    <scope>NUCLEOTIDE SEQUENCE [LARGE SCALE GENOMIC DNA]</scope>
    <source>
        <strain evidence="1 2">RAS26</strain>
    </source>
</reference>
<gene>
    <name evidence="1" type="ORF">FHR80_004491</name>
</gene>
<name>A0A7W4UJZ9_9CELL</name>
<dbReference type="RefSeq" id="WP_183298251.1">
    <property type="nucleotide sequence ID" value="NZ_JACHVX010000011.1"/>
</dbReference>
<proteinExistence type="predicted"/>
<organism evidence="1 2">
    <name type="scientific">Cellulomonas cellasea</name>
    <dbReference type="NCBI Taxonomy" id="43670"/>
    <lineage>
        <taxon>Bacteria</taxon>
        <taxon>Bacillati</taxon>
        <taxon>Actinomycetota</taxon>
        <taxon>Actinomycetes</taxon>
        <taxon>Micrococcales</taxon>
        <taxon>Cellulomonadaceae</taxon>
        <taxon>Cellulomonas</taxon>
    </lineage>
</organism>
<comment type="caution">
    <text evidence="1">The sequence shown here is derived from an EMBL/GenBank/DDBJ whole genome shotgun (WGS) entry which is preliminary data.</text>
</comment>
<accession>A0A7W4UJZ9</accession>
<dbReference type="Proteomes" id="UP000518206">
    <property type="component" value="Unassembled WGS sequence"/>
</dbReference>
<dbReference type="EMBL" id="JACHVX010000011">
    <property type="protein sequence ID" value="MBB2925544.1"/>
    <property type="molecule type" value="Genomic_DNA"/>
</dbReference>
<protein>
    <submittedName>
        <fullName evidence="1">Uncharacterized protein</fullName>
    </submittedName>
</protein>
<reference evidence="1 2" key="1">
    <citation type="submission" date="2020-08" db="EMBL/GenBank/DDBJ databases">
        <title>The Agave Microbiome: Exploring the role of microbial communities in plant adaptations to desert environments.</title>
        <authorList>
            <person name="Partida-Martinez L.P."/>
        </authorList>
    </citation>
    <scope>NUCLEOTIDE SEQUENCE [LARGE SCALE GENOMIC DNA]</scope>
    <source>
        <strain evidence="1 2">RAS26</strain>
    </source>
</reference>
<evidence type="ECO:0000313" key="1">
    <source>
        <dbReference type="EMBL" id="MBB2925544.1"/>
    </source>
</evidence>
<sequence length="114" mass="12584">MPEATPAAARVYFRDVKPYETPTSLADLAGPPGGVVELPHAVFWAPGGGRIDLDESGGLAMAYQAVIGEGTATDQVRVLNRDRLREAWPELMLPRRARELWEDRFPELRRTAVA</sequence>